<keyword evidence="1" id="KW-0805">Transcription regulation</keyword>
<feature type="modified residue" description="4-aspartylphosphate" evidence="4">
    <location>
        <position position="53"/>
    </location>
</feature>
<evidence type="ECO:0000256" key="3">
    <source>
        <dbReference type="ARBA" id="ARBA00023163"/>
    </source>
</evidence>
<dbReference type="SMART" id="SM00342">
    <property type="entry name" value="HTH_ARAC"/>
    <property type="match status" value="1"/>
</dbReference>
<dbReference type="Pfam" id="PF00072">
    <property type="entry name" value="Response_reg"/>
    <property type="match status" value="1"/>
</dbReference>
<reference evidence="8" key="1">
    <citation type="journal article" date="2019" name="Int. J. Syst. Evol. Microbiol.">
        <title>The Global Catalogue of Microorganisms (GCM) 10K type strain sequencing project: providing services to taxonomists for standard genome sequencing and annotation.</title>
        <authorList>
            <consortium name="The Broad Institute Genomics Platform"/>
            <consortium name="The Broad Institute Genome Sequencing Center for Infectious Disease"/>
            <person name="Wu L."/>
            <person name="Ma J."/>
        </authorList>
    </citation>
    <scope>NUCLEOTIDE SEQUENCE [LARGE SCALE GENOMIC DNA]</scope>
    <source>
        <strain evidence="8">PCU 280</strain>
    </source>
</reference>
<dbReference type="InterPro" id="IPR018062">
    <property type="entry name" value="HTH_AraC-typ_CS"/>
</dbReference>
<dbReference type="PANTHER" id="PTHR43280:SF2">
    <property type="entry name" value="HTH-TYPE TRANSCRIPTIONAL REGULATOR EXSA"/>
    <property type="match status" value="1"/>
</dbReference>
<keyword evidence="4" id="KW-0597">Phosphoprotein</keyword>
<dbReference type="Pfam" id="PF12833">
    <property type="entry name" value="HTH_18"/>
    <property type="match status" value="1"/>
</dbReference>
<evidence type="ECO:0000256" key="1">
    <source>
        <dbReference type="ARBA" id="ARBA00023015"/>
    </source>
</evidence>
<dbReference type="EMBL" id="JBHSTE010000004">
    <property type="protein sequence ID" value="MFC6333670.1"/>
    <property type="molecule type" value="Genomic_DNA"/>
</dbReference>
<organism evidence="7 8">
    <name type="scientific">Paenibacillus septentrionalis</name>
    <dbReference type="NCBI Taxonomy" id="429342"/>
    <lineage>
        <taxon>Bacteria</taxon>
        <taxon>Bacillati</taxon>
        <taxon>Bacillota</taxon>
        <taxon>Bacilli</taxon>
        <taxon>Bacillales</taxon>
        <taxon>Paenibacillaceae</taxon>
        <taxon>Paenibacillus</taxon>
    </lineage>
</organism>
<evidence type="ECO:0000313" key="7">
    <source>
        <dbReference type="EMBL" id="MFC6333670.1"/>
    </source>
</evidence>
<proteinExistence type="predicted"/>
<dbReference type="PROSITE" id="PS50110">
    <property type="entry name" value="RESPONSE_REGULATORY"/>
    <property type="match status" value="1"/>
</dbReference>
<dbReference type="Gene3D" id="1.10.10.60">
    <property type="entry name" value="Homeodomain-like"/>
    <property type="match status" value="2"/>
</dbReference>
<dbReference type="PROSITE" id="PS01124">
    <property type="entry name" value="HTH_ARAC_FAMILY_2"/>
    <property type="match status" value="1"/>
</dbReference>
<dbReference type="InterPro" id="IPR011006">
    <property type="entry name" value="CheY-like_superfamily"/>
</dbReference>
<feature type="domain" description="HTH araC/xylS-type" evidence="5">
    <location>
        <begin position="417"/>
        <end position="515"/>
    </location>
</feature>
<sequence>MKLILIEDEPDSLNGMKNAVESIAMDITIYISNTAERALEIIEEQRPDLIVTDIMLPGMTGLDLVEQCMKEYYSPKVIVVSGYNDFDYARRSLQIGAMDYLLKPYSTADFIEKVQKTIILIDQQKALIEQMKQQQAYAEIGNRLMRDNYLVDFCLKPTPLEEHVYQRLQLWELEWLANQSYSLFVMDTKGYPDGKPNGSGFALQTFAIGNIVQELIKDQTPSILFKDPKNRWILLTGIEMVGELTTSIINQVKQLHKTDISLGASSRMHKFENIHAAYEEALTAFRIHSLSAESNVFYESRMNDTGDPSSPAEMASIIIEKEEELIKLRVHRFVRQTISSETNANRQNIVREILNYLTDIIICIREAVSKDFEEIPMSVWESLDECRTLEEYEKIINGYLMKLSAEIASSNVNAVIERAIQIISKQYMEDLSLQIIADELNLHPVWLSQLFKKETGQTYLDYLTGKRMEQAKKLLRETSLKIYEIAESVGYHDLQHFGSVFKKRVGQTPKEFRYGK</sequence>
<dbReference type="Gene3D" id="3.40.50.2300">
    <property type="match status" value="1"/>
</dbReference>
<dbReference type="InterPro" id="IPR009057">
    <property type="entry name" value="Homeodomain-like_sf"/>
</dbReference>
<feature type="domain" description="Response regulatory" evidence="6">
    <location>
        <begin position="2"/>
        <end position="118"/>
    </location>
</feature>
<dbReference type="SMART" id="SM00448">
    <property type="entry name" value="REC"/>
    <property type="match status" value="1"/>
</dbReference>
<dbReference type="Pfam" id="PF17853">
    <property type="entry name" value="GGDEF_2"/>
    <property type="match status" value="1"/>
</dbReference>
<dbReference type="PANTHER" id="PTHR43280">
    <property type="entry name" value="ARAC-FAMILY TRANSCRIPTIONAL REGULATOR"/>
    <property type="match status" value="1"/>
</dbReference>
<dbReference type="InterPro" id="IPR041522">
    <property type="entry name" value="CdaR_GGDEF"/>
</dbReference>
<evidence type="ECO:0000313" key="8">
    <source>
        <dbReference type="Proteomes" id="UP001596233"/>
    </source>
</evidence>
<evidence type="ECO:0000256" key="2">
    <source>
        <dbReference type="ARBA" id="ARBA00023125"/>
    </source>
</evidence>
<dbReference type="InterPro" id="IPR018060">
    <property type="entry name" value="HTH_AraC"/>
</dbReference>
<keyword evidence="8" id="KW-1185">Reference proteome</keyword>
<dbReference type="InterPro" id="IPR001789">
    <property type="entry name" value="Sig_transdc_resp-reg_receiver"/>
</dbReference>
<dbReference type="RefSeq" id="WP_379235378.1">
    <property type="nucleotide sequence ID" value="NZ_JBHSTE010000004.1"/>
</dbReference>
<dbReference type="SUPFAM" id="SSF46689">
    <property type="entry name" value="Homeodomain-like"/>
    <property type="match status" value="2"/>
</dbReference>
<protein>
    <submittedName>
        <fullName evidence="7">Response regulator</fullName>
    </submittedName>
</protein>
<dbReference type="InterPro" id="IPR020449">
    <property type="entry name" value="Tscrpt_reg_AraC-type_HTH"/>
</dbReference>
<evidence type="ECO:0000259" key="6">
    <source>
        <dbReference type="PROSITE" id="PS50110"/>
    </source>
</evidence>
<evidence type="ECO:0000256" key="4">
    <source>
        <dbReference type="PROSITE-ProRule" id="PRU00169"/>
    </source>
</evidence>
<accession>A0ABW1V7G6</accession>
<evidence type="ECO:0000259" key="5">
    <source>
        <dbReference type="PROSITE" id="PS01124"/>
    </source>
</evidence>
<name>A0ABW1V7G6_9BACL</name>
<dbReference type="SUPFAM" id="SSF52172">
    <property type="entry name" value="CheY-like"/>
    <property type="match status" value="1"/>
</dbReference>
<keyword evidence="3" id="KW-0804">Transcription</keyword>
<dbReference type="Proteomes" id="UP001596233">
    <property type="component" value="Unassembled WGS sequence"/>
</dbReference>
<dbReference type="PROSITE" id="PS00041">
    <property type="entry name" value="HTH_ARAC_FAMILY_1"/>
    <property type="match status" value="1"/>
</dbReference>
<dbReference type="CDD" id="cd17536">
    <property type="entry name" value="REC_YesN-like"/>
    <property type="match status" value="1"/>
</dbReference>
<dbReference type="PRINTS" id="PR00032">
    <property type="entry name" value="HTHARAC"/>
</dbReference>
<gene>
    <name evidence="7" type="ORF">ACFP56_13670</name>
</gene>
<comment type="caution">
    <text evidence="7">The sequence shown here is derived from an EMBL/GenBank/DDBJ whole genome shotgun (WGS) entry which is preliminary data.</text>
</comment>
<keyword evidence="2" id="KW-0238">DNA-binding</keyword>